<keyword evidence="3" id="KW-1185">Reference proteome</keyword>
<organism evidence="2 3">
    <name type="scientific">Meloidogyne graminicola</name>
    <dbReference type="NCBI Taxonomy" id="189291"/>
    <lineage>
        <taxon>Eukaryota</taxon>
        <taxon>Metazoa</taxon>
        <taxon>Ecdysozoa</taxon>
        <taxon>Nematoda</taxon>
        <taxon>Chromadorea</taxon>
        <taxon>Rhabditida</taxon>
        <taxon>Tylenchina</taxon>
        <taxon>Tylenchomorpha</taxon>
        <taxon>Tylenchoidea</taxon>
        <taxon>Meloidogynidae</taxon>
        <taxon>Meloidogyninae</taxon>
        <taxon>Meloidogyne</taxon>
    </lineage>
</organism>
<keyword evidence="1" id="KW-1133">Transmembrane helix</keyword>
<name>A0A8S9ZC13_9BILA</name>
<evidence type="ECO:0000256" key="1">
    <source>
        <dbReference type="SAM" id="Phobius"/>
    </source>
</evidence>
<dbReference type="AlphaFoldDB" id="A0A8S9ZC13"/>
<evidence type="ECO:0000313" key="3">
    <source>
        <dbReference type="Proteomes" id="UP000605970"/>
    </source>
</evidence>
<dbReference type="Proteomes" id="UP000605970">
    <property type="component" value="Unassembled WGS sequence"/>
</dbReference>
<accession>A0A8S9ZC13</accession>
<comment type="caution">
    <text evidence="2">The sequence shown here is derived from an EMBL/GenBank/DDBJ whole genome shotgun (WGS) entry which is preliminary data.</text>
</comment>
<gene>
    <name evidence="2" type="ORF">Mgra_00009380</name>
</gene>
<dbReference type="OrthoDB" id="5820127at2759"/>
<dbReference type="EMBL" id="JABEBT010000152">
    <property type="protein sequence ID" value="KAF7627339.1"/>
    <property type="molecule type" value="Genomic_DNA"/>
</dbReference>
<keyword evidence="1" id="KW-0812">Transmembrane</keyword>
<keyword evidence="1" id="KW-0472">Membrane</keyword>
<evidence type="ECO:0000313" key="2">
    <source>
        <dbReference type="EMBL" id="KAF7627339.1"/>
    </source>
</evidence>
<sequence length="60" mass="7178">MSLSFGVNKNSRIIVYFSIIISTIHSFYILWLCWQMCLSIPKTQVICNLTDCYQKIWLNW</sequence>
<reference evidence="2" key="1">
    <citation type="journal article" date="2020" name="Ecol. Evol.">
        <title>Genome structure and content of the rice root-knot nematode (Meloidogyne graminicola).</title>
        <authorList>
            <person name="Phan N.T."/>
            <person name="Danchin E.G.J."/>
            <person name="Klopp C."/>
            <person name="Perfus-Barbeoch L."/>
            <person name="Kozlowski D.K."/>
            <person name="Koutsovoulos G.D."/>
            <person name="Lopez-Roques C."/>
            <person name="Bouchez O."/>
            <person name="Zahm M."/>
            <person name="Besnard G."/>
            <person name="Bellafiore S."/>
        </authorList>
    </citation>
    <scope>NUCLEOTIDE SEQUENCE</scope>
    <source>
        <strain evidence="2">VN-18</strain>
    </source>
</reference>
<feature type="transmembrane region" description="Helical" evidence="1">
    <location>
        <begin position="13"/>
        <end position="34"/>
    </location>
</feature>
<protein>
    <submittedName>
        <fullName evidence="2">Uncharacterized protein</fullName>
    </submittedName>
</protein>
<proteinExistence type="predicted"/>